<sequence length="235" mass="26621">MESLNSKNIIFNIVVAGLLLQVSLSRTDVQHSDMDVTLLASLLLSALATFLPCANGGDIQRIPSRPCFYPTQKGETIYKFNITDIYDKDKIRMSNYQGLNALLQSYRDLVVIGVPSNQFGKQEPGSNVTEILNGVKYVRPGGGFIPNFPLCKKSDINGKDELPMYTFLKAYCPTTRDGFDDIREAYWKPVKNNDVKWNWEKFLVTKKGMPYMRYDPSTPPDSLRADIEFLLQNDV</sequence>
<dbReference type="PRINTS" id="PR01011">
    <property type="entry name" value="GLUTPROXDASE"/>
</dbReference>
<keyword evidence="2 4" id="KW-0575">Peroxidase</keyword>
<evidence type="ECO:0000256" key="1">
    <source>
        <dbReference type="ARBA" id="ARBA00006926"/>
    </source>
</evidence>
<protein>
    <recommendedName>
        <fullName evidence="4">Glutathione peroxidase</fullName>
    </recommendedName>
</protein>
<organism evidence="5 6">
    <name type="scientific">Polyplax serrata</name>
    <name type="common">Common mouse louse</name>
    <dbReference type="NCBI Taxonomy" id="468196"/>
    <lineage>
        <taxon>Eukaryota</taxon>
        <taxon>Metazoa</taxon>
        <taxon>Ecdysozoa</taxon>
        <taxon>Arthropoda</taxon>
        <taxon>Hexapoda</taxon>
        <taxon>Insecta</taxon>
        <taxon>Pterygota</taxon>
        <taxon>Neoptera</taxon>
        <taxon>Paraneoptera</taxon>
        <taxon>Psocodea</taxon>
        <taxon>Troctomorpha</taxon>
        <taxon>Phthiraptera</taxon>
        <taxon>Anoplura</taxon>
        <taxon>Polyplacidae</taxon>
        <taxon>Polyplax</taxon>
    </lineage>
</organism>
<keyword evidence="3 4" id="KW-0560">Oxidoreductase</keyword>
<evidence type="ECO:0000313" key="5">
    <source>
        <dbReference type="EMBL" id="KAK6624681.1"/>
    </source>
</evidence>
<dbReference type="PROSITE" id="PS51355">
    <property type="entry name" value="GLUTATHIONE_PEROXID_3"/>
    <property type="match status" value="1"/>
</dbReference>
<dbReference type="EMBL" id="JAWJWF010000046">
    <property type="protein sequence ID" value="KAK6624681.1"/>
    <property type="molecule type" value="Genomic_DNA"/>
</dbReference>
<dbReference type="Gene3D" id="3.40.30.10">
    <property type="entry name" value="Glutaredoxin"/>
    <property type="match status" value="1"/>
</dbReference>
<comment type="caution">
    <text evidence="5">The sequence shown here is derived from an EMBL/GenBank/DDBJ whole genome shotgun (WGS) entry which is preliminary data.</text>
</comment>
<proteinExistence type="inferred from homology"/>
<dbReference type="PANTHER" id="PTHR11592:SF81">
    <property type="entry name" value="GLUTATHIONE PEROXIDASE"/>
    <property type="match status" value="1"/>
</dbReference>
<dbReference type="PANTHER" id="PTHR11592">
    <property type="entry name" value="GLUTATHIONE PEROXIDASE"/>
    <property type="match status" value="1"/>
</dbReference>
<reference evidence="5 6" key="1">
    <citation type="submission" date="2023-09" db="EMBL/GenBank/DDBJ databases">
        <title>Genomes of two closely related lineages of the louse Polyplax serrata with different host specificities.</title>
        <authorList>
            <person name="Martinu J."/>
            <person name="Tarabai H."/>
            <person name="Stefka J."/>
            <person name="Hypsa V."/>
        </authorList>
    </citation>
    <scope>NUCLEOTIDE SEQUENCE [LARGE SCALE GENOMIC DNA]</scope>
    <source>
        <strain evidence="5">98ZLc_SE</strain>
    </source>
</reference>
<comment type="similarity">
    <text evidence="1 4">Belongs to the glutathione peroxidase family.</text>
</comment>
<evidence type="ECO:0000313" key="6">
    <source>
        <dbReference type="Proteomes" id="UP001359485"/>
    </source>
</evidence>
<evidence type="ECO:0000256" key="4">
    <source>
        <dbReference type="RuleBase" id="RU000499"/>
    </source>
</evidence>
<evidence type="ECO:0000256" key="2">
    <source>
        <dbReference type="ARBA" id="ARBA00022559"/>
    </source>
</evidence>
<keyword evidence="6" id="KW-1185">Reference proteome</keyword>
<name>A0ABR1AQB2_POLSC</name>
<accession>A0ABR1AQB2</accession>
<dbReference type="SUPFAM" id="SSF52833">
    <property type="entry name" value="Thioredoxin-like"/>
    <property type="match status" value="1"/>
</dbReference>
<dbReference type="Proteomes" id="UP001359485">
    <property type="component" value="Unassembled WGS sequence"/>
</dbReference>
<gene>
    <name evidence="5" type="ORF">RUM44_011540</name>
</gene>
<evidence type="ECO:0000256" key="3">
    <source>
        <dbReference type="ARBA" id="ARBA00023002"/>
    </source>
</evidence>
<dbReference type="Pfam" id="PF00255">
    <property type="entry name" value="GSHPx"/>
    <property type="match status" value="1"/>
</dbReference>
<dbReference type="InterPro" id="IPR036249">
    <property type="entry name" value="Thioredoxin-like_sf"/>
</dbReference>
<dbReference type="InterPro" id="IPR000889">
    <property type="entry name" value="Glutathione_peroxidase"/>
</dbReference>